<dbReference type="SMART" id="SM00066">
    <property type="entry name" value="GAL4"/>
    <property type="match status" value="1"/>
</dbReference>
<dbReference type="PROSITE" id="PS00463">
    <property type="entry name" value="ZN2_CY6_FUNGAL_1"/>
    <property type="match status" value="1"/>
</dbReference>
<dbReference type="OrthoDB" id="4540492at2759"/>
<gene>
    <name evidence="9" type="ORF">E0L32_003392</name>
</gene>
<evidence type="ECO:0000256" key="7">
    <source>
        <dbReference type="SAM" id="MobiDB-lite"/>
    </source>
</evidence>
<comment type="caution">
    <text evidence="9">The sequence shown here is derived from an EMBL/GenBank/DDBJ whole genome shotgun (WGS) entry which is preliminary data.</text>
</comment>
<dbReference type="CDD" id="cd00067">
    <property type="entry name" value="GAL4"/>
    <property type="match status" value="1"/>
</dbReference>
<accession>A0A507BJN2</accession>
<evidence type="ECO:0000256" key="5">
    <source>
        <dbReference type="ARBA" id="ARBA00023163"/>
    </source>
</evidence>
<sequence length="608" mass="67896">MELDTDSIPAAPRTSSSDAADKDASTPSHSRSRSGCWTCREKKVKCDEERPQCRRCVRLGRVCDYEPRARKPYPRRRAPPQKSQQQQQHQAPRPALHSDASSEPLTAHRSPLSTAGTTPGSILGSVPRSIPGGALTSPSVPPAAVSAGRPWVSDACAVILEPADYDAIHNFRFVVGPSADRKPPELSVAATIWKMAQNDEMLLHMVCAMGGHHLAYKHQTITIDPEAQKVRAVEHYGASLHLLALATAQDRGGTVELDHILATLWLMIHYEQRFGDGSGAGLSAHLSGAASFIQGRLHNLRNILENNADQFWGIDQGASPQPIVNHDDWLISGFACRMVVWIAFRDGAAALNGFGGLFNEMLSQAMVGIAEDEETSLVEGFDALHRHANCKLTEDWNHPQERLLDDLHSRATFYLFGNTGQVRFLLSKLVGLRDSGSQAFEVARQKVVRIMGMITDRYAELIGLAHTLQLDPSSPHRTFIINVRGIVAHYHASVLCYFRIIRRGTSLNRRQSVALGRILNIAHQMYIDEGDSSFTRIGWPLFVAALESDDALHRAWIMERYQRLAEEGENFRRAYESLKYVFTLQRYHERRVDLFDLLHNNQLSRFLV</sequence>
<evidence type="ECO:0000313" key="10">
    <source>
        <dbReference type="Proteomes" id="UP000319257"/>
    </source>
</evidence>
<dbReference type="GeneID" id="41970839"/>
<organism evidence="9 10">
    <name type="scientific">Thyridium curvatum</name>
    <dbReference type="NCBI Taxonomy" id="1093900"/>
    <lineage>
        <taxon>Eukaryota</taxon>
        <taxon>Fungi</taxon>
        <taxon>Dikarya</taxon>
        <taxon>Ascomycota</taxon>
        <taxon>Pezizomycotina</taxon>
        <taxon>Sordariomycetes</taxon>
        <taxon>Sordariomycetidae</taxon>
        <taxon>Thyridiales</taxon>
        <taxon>Thyridiaceae</taxon>
        <taxon>Thyridium</taxon>
    </lineage>
</organism>
<feature type="region of interest" description="Disordered" evidence="7">
    <location>
        <begin position="70"/>
        <end position="129"/>
    </location>
</feature>
<keyword evidence="3" id="KW-0805">Transcription regulation</keyword>
<evidence type="ECO:0000256" key="6">
    <source>
        <dbReference type="ARBA" id="ARBA00023242"/>
    </source>
</evidence>
<dbReference type="PANTHER" id="PTHR37534:SF46">
    <property type="entry name" value="ZN(II)2CYS6 TRANSCRIPTION FACTOR (EUROFUNG)"/>
    <property type="match status" value="1"/>
</dbReference>
<dbReference type="PANTHER" id="PTHR37534">
    <property type="entry name" value="TRANSCRIPTIONAL ACTIVATOR PROTEIN UGA3"/>
    <property type="match status" value="1"/>
</dbReference>
<feature type="region of interest" description="Disordered" evidence="7">
    <location>
        <begin position="1"/>
        <end position="46"/>
    </location>
</feature>
<dbReference type="GO" id="GO:0005634">
    <property type="term" value="C:nucleus"/>
    <property type="evidence" value="ECO:0007669"/>
    <property type="project" value="UniProtKB-SubCell"/>
</dbReference>
<keyword evidence="4" id="KW-0238">DNA-binding</keyword>
<feature type="domain" description="Zn(2)-C6 fungal-type" evidence="8">
    <location>
        <begin position="35"/>
        <end position="65"/>
    </location>
</feature>
<evidence type="ECO:0000256" key="3">
    <source>
        <dbReference type="ARBA" id="ARBA00023015"/>
    </source>
</evidence>
<keyword evidence="6" id="KW-0539">Nucleus</keyword>
<dbReference type="Pfam" id="PF00172">
    <property type="entry name" value="Zn_clus"/>
    <property type="match status" value="1"/>
</dbReference>
<dbReference type="EMBL" id="SKBQ01000015">
    <property type="protein sequence ID" value="TPX16830.1"/>
    <property type="molecule type" value="Genomic_DNA"/>
</dbReference>
<keyword evidence="2" id="KW-0862">Zinc</keyword>
<dbReference type="GO" id="GO:0008270">
    <property type="term" value="F:zinc ion binding"/>
    <property type="evidence" value="ECO:0007669"/>
    <property type="project" value="InterPro"/>
</dbReference>
<dbReference type="Gene3D" id="4.10.240.10">
    <property type="entry name" value="Zn(2)-C6 fungal-type DNA-binding domain"/>
    <property type="match status" value="1"/>
</dbReference>
<reference evidence="9 10" key="1">
    <citation type="submission" date="2019-06" db="EMBL/GenBank/DDBJ databases">
        <title>Draft genome sequence of the filamentous fungus Phialemoniopsis curvata isolated from diesel fuel.</title>
        <authorList>
            <person name="Varaljay V.A."/>
            <person name="Lyon W.J."/>
            <person name="Crouch A.L."/>
            <person name="Drake C.E."/>
            <person name="Hollomon J.M."/>
            <person name="Nadeau L.J."/>
            <person name="Nunn H.S."/>
            <person name="Stevenson B.S."/>
            <person name="Bojanowski C.L."/>
            <person name="Crookes-Goodson W.J."/>
        </authorList>
    </citation>
    <scope>NUCLEOTIDE SEQUENCE [LARGE SCALE GENOMIC DNA]</scope>
    <source>
        <strain evidence="9 10">D216</strain>
    </source>
</reference>
<evidence type="ECO:0000259" key="8">
    <source>
        <dbReference type="PROSITE" id="PS50048"/>
    </source>
</evidence>
<evidence type="ECO:0000256" key="2">
    <source>
        <dbReference type="ARBA" id="ARBA00022833"/>
    </source>
</evidence>
<evidence type="ECO:0000313" key="9">
    <source>
        <dbReference type="EMBL" id="TPX16830.1"/>
    </source>
</evidence>
<evidence type="ECO:0000256" key="4">
    <source>
        <dbReference type="ARBA" id="ARBA00023125"/>
    </source>
</evidence>
<feature type="compositionally biased region" description="Basic residues" evidence="7">
    <location>
        <begin position="70"/>
        <end position="79"/>
    </location>
</feature>
<evidence type="ECO:0000256" key="1">
    <source>
        <dbReference type="ARBA" id="ARBA00004123"/>
    </source>
</evidence>
<dbReference type="InParanoid" id="A0A507BJN2"/>
<protein>
    <recommendedName>
        <fullName evidence="8">Zn(2)-C6 fungal-type domain-containing protein</fullName>
    </recommendedName>
</protein>
<dbReference type="SUPFAM" id="SSF57701">
    <property type="entry name" value="Zn2/Cys6 DNA-binding domain"/>
    <property type="match status" value="1"/>
</dbReference>
<dbReference type="PROSITE" id="PS50048">
    <property type="entry name" value="ZN2_CY6_FUNGAL_2"/>
    <property type="match status" value="1"/>
</dbReference>
<comment type="subcellular location">
    <subcellularLocation>
        <location evidence="1">Nucleus</location>
    </subcellularLocation>
</comment>
<keyword evidence="5" id="KW-0804">Transcription</keyword>
<dbReference type="InterPro" id="IPR036864">
    <property type="entry name" value="Zn2-C6_fun-type_DNA-bd_sf"/>
</dbReference>
<feature type="compositionally biased region" description="Polar residues" evidence="7">
    <location>
        <begin position="26"/>
        <end position="35"/>
    </location>
</feature>
<name>A0A507BJN2_9PEZI</name>
<dbReference type="GO" id="GO:0000981">
    <property type="term" value="F:DNA-binding transcription factor activity, RNA polymerase II-specific"/>
    <property type="evidence" value="ECO:0007669"/>
    <property type="project" value="InterPro"/>
</dbReference>
<feature type="compositionally biased region" description="Polar residues" evidence="7">
    <location>
        <begin position="111"/>
        <end position="120"/>
    </location>
</feature>
<dbReference type="GO" id="GO:0003677">
    <property type="term" value="F:DNA binding"/>
    <property type="evidence" value="ECO:0007669"/>
    <property type="project" value="UniProtKB-KW"/>
</dbReference>
<dbReference type="Proteomes" id="UP000319257">
    <property type="component" value="Unassembled WGS sequence"/>
</dbReference>
<proteinExistence type="predicted"/>
<dbReference type="InterPro" id="IPR001138">
    <property type="entry name" value="Zn2Cys6_DnaBD"/>
</dbReference>
<dbReference type="InterPro" id="IPR021858">
    <property type="entry name" value="Fun_TF"/>
</dbReference>
<feature type="compositionally biased region" description="Low complexity" evidence="7">
    <location>
        <begin position="80"/>
        <end position="95"/>
    </location>
</feature>
<dbReference type="Pfam" id="PF11951">
    <property type="entry name" value="Fungal_trans_2"/>
    <property type="match status" value="2"/>
</dbReference>
<keyword evidence="10" id="KW-1185">Reference proteome</keyword>
<dbReference type="RefSeq" id="XP_030998541.1">
    <property type="nucleotide sequence ID" value="XM_031137688.1"/>
</dbReference>
<dbReference type="AlphaFoldDB" id="A0A507BJN2"/>